<sequence>MPMQRRHVTTFTTITNGRHHLRSPLTAPNDNGTPGYHNKTTWKEQRPGATSLFATWQPNEQ</sequence>
<dbReference type="AlphaFoldDB" id="A0A0C9X5Q4"/>
<accession>A0A0C9X5Q4</accession>
<evidence type="ECO:0000313" key="2">
    <source>
        <dbReference type="EMBL" id="KIK00366.1"/>
    </source>
</evidence>
<dbReference type="HOGENOM" id="CLU_2922994_0_0_1"/>
<organism evidence="2 3">
    <name type="scientific">Laccaria amethystina LaAM-08-1</name>
    <dbReference type="NCBI Taxonomy" id="1095629"/>
    <lineage>
        <taxon>Eukaryota</taxon>
        <taxon>Fungi</taxon>
        <taxon>Dikarya</taxon>
        <taxon>Basidiomycota</taxon>
        <taxon>Agaricomycotina</taxon>
        <taxon>Agaricomycetes</taxon>
        <taxon>Agaricomycetidae</taxon>
        <taxon>Agaricales</taxon>
        <taxon>Agaricineae</taxon>
        <taxon>Hydnangiaceae</taxon>
        <taxon>Laccaria</taxon>
    </lineage>
</organism>
<dbReference type="EMBL" id="KN838627">
    <property type="protein sequence ID" value="KIK00366.1"/>
    <property type="molecule type" value="Genomic_DNA"/>
</dbReference>
<evidence type="ECO:0000256" key="1">
    <source>
        <dbReference type="SAM" id="MobiDB-lite"/>
    </source>
</evidence>
<protein>
    <submittedName>
        <fullName evidence="2">Uncharacterized protein</fullName>
    </submittedName>
</protein>
<keyword evidence="3" id="KW-1185">Reference proteome</keyword>
<proteinExistence type="predicted"/>
<reference evidence="3" key="2">
    <citation type="submission" date="2015-01" db="EMBL/GenBank/DDBJ databases">
        <title>Evolutionary Origins and Diversification of the Mycorrhizal Mutualists.</title>
        <authorList>
            <consortium name="DOE Joint Genome Institute"/>
            <consortium name="Mycorrhizal Genomics Consortium"/>
            <person name="Kohler A."/>
            <person name="Kuo A."/>
            <person name="Nagy L.G."/>
            <person name="Floudas D."/>
            <person name="Copeland A."/>
            <person name="Barry K.W."/>
            <person name="Cichocki N."/>
            <person name="Veneault-Fourrey C."/>
            <person name="LaButti K."/>
            <person name="Lindquist E.A."/>
            <person name="Lipzen A."/>
            <person name="Lundell T."/>
            <person name="Morin E."/>
            <person name="Murat C."/>
            <person name="Riley R."/>
            <person name="Ohm R."/>
            <person name="Sun H."/>
            <person name="Tunlid A."/>
            <person name="Henrissat B."/>
            <person name="Grigoriev I.V."/>
            <person name="Hibbett D.S."/>
            <person name="Martin F."/>
        </authorList>
    </citation>
    <scope>NUCLEOTIDE SEQUENCE [LARGE SCALE GENOMIC DNA]</scope>
    <source>
        <strain evidence="3">LaAM-08-1</strain>
    </source>
</reference>
<dbReference type="Proteomes" id="UP000054477">
    <property type="component" value="Unassembled WGS sequence"/>
</dbReference>
<reference evidence="2 3" key="1">
    <citation type="submission" date="2014-04" db="EMBL/GenBank/DDBJ databases">
        <authorList>
            <consortium name="DOE Joint Genome Institute"/>
            <person name="Kuo A."/>
            <person name="Kohler A."/>
            <person name="Nagy L.G."/>
            <person name="Floudas D."/>
            <person name="Copeland A."/>
            <person name="Barry K.W."/>
            <person name="Cichocki N."/>
            <person name="Veneault-Fourrey C."/>
            <person name="LaButti K."/>
            <person name="Lindquist E.A."/>
            <person name="Lipzen A."/>
            <person name="Lundell T."/>
            <person name="Morin E."/>
            <person name="Murat C."/>
            <person name="Sun H."/>
            <person name="Tunlid A."/>
            <person name="Henrissat B."/>
            <person name="Grigoriev I.V."/>
            <person name="Hibbett D.S."/>
            <person name="Martin F."/>
            <person name="Nordberg H.P."/>
            <person name="Cantor M.N."/>
            <person name="Hua S.X."/>
        </authorList>
    </citation>
    <scope>NUCLEOTIDE SEQUENCE [LARGE SCALE GENOMIC DNA]</scope>
    <source>
        <strain evidence="2 3">LaAM-08-1</strain>
    </source>
</reference>
<evidence type="ECO:0000313" key="3">
    <source>
        <dbReference type="Proteomes" id="UP000054477"/>
    </source>
</evidence>
<name>A0A0C9X5Q4_9AGAR</name>
<feature type="region of interest" description="Disordered" evidence="1">
    <location>
        <begin position="19"/>
        <end position="42"/>
    </location>
</feature>
<gene>
    <name evidence="2" type="ORF">K443DRAFT_7723</name>
</gene>